<keyword evidence="4" id="KW-0963">Cytoplasm</keyword>
<dbReference type="PANTHER" id="PTHR10681">
    <property type="entry name" value="THIOREDOXIN PEROXIDASE"/>
    <property type="match status" value="1"/>
</dbReference>
<comment type="function">
    <text evidence="11">Thiol-specific peroxidase that catalyzes the reduction of hydrogen peroxide and organic hydroperoxides to water and alcohols, respectively. Plays a role in cell protection against oxidative stress by detoxifying peroxides and as sensor of hydrogen peroxide-mediated signaling events. Might participate in the signaling cascades of growth factors and tumor necrosis factor-alpha by regulating the intracellular concentrations of H(2)O(2).</text>
</comment>
<dbReference type="AlphaFoldDB" id="A0A9N7U6P5"/>
<dbReference type="EC" id="1.11.1.24" evidence="3"/>
<comment type="catalytic activity">
    <reaction evidence="15">
        <text>a hydroperoxide + [thioredoxin]-dithiol = an alcohol + [thioredoxin]-disulfide + H2O</text>
        <dbReference type="Rhea" id="RHEA:62620"/>
        <dbReference type="Rhea" id="RHEA-COMP:10698"/>
        <dbReference type="Rhea" id="RHEA-COMP:10700"/>
        <dbReference type="ChEBI" id="CHEBI:15377"/>
        <dbReference type="ChEBI" id="CHEBI:29950"/>
        <dbReference type="ChEBI" id="CHEBI:30879"/>
        <dbReference type="ChEBI" id="CHEBI:35924"/>
        <dbReference type="ChEBI" id="CHEBI:50058"/>
        <dbReference type="EC" id="1.11.1.24"/>
    </reaction>
</comment>
<evidence type="ECO:0000256" key="7">
    <source>
        <dbReference type="ARBA" id="ARBA00022862"/>
    </source>
</evidence>
<dbReference type="InterPro" id="IPR019479">
    <property type="entry name" value="Peroxiredoxin_C"/>
</dbReference>
<evidence type="ECO:0000256" key="2">
    <source>
        <dbReference type="ARBA" id="ARBA00009796"/>
    </source>
</evidence>
<dbReference type="CDD" id="cd03015">
    <property type="entry name" value="PRX_Typ2cys"/>
    <property type="match status" value="1"/>
</dbReference>
<evidence type="ECO:0000259" key="16">
    <source>
        <dbReference type="PROSITE" id="PS51352"/>
    </source>
</evidence>
<dbReference type="Gene3D" id="3.40.30.10">
    <property type="entry name" value="Glutaredoxin"/>
    <property type="match status" value="1"/>
</dbReference>
<evidence type="ECO:0000256" key="3">
    <source>
        <dbReference type="ARBA" id="ARBA00013017"/>
    </source>
</evidence>
<gene>
    <name evidence="17" type="ORF">PLEPLA_LOCUS14033</name>
</gene>
<organism evidence="17 18">
    <name type="scientific">Pleuronectes platessa</name>
    <name type="common">European plaice</name>
    <dbReference type="NCBI Taxonomy" id="8262"/>
    <lineage>
        <taxon>Eukaryota</taxon>
        <taxon>Metazoa</taxon>
        <taxon>Chordata</taxon>
        <taxon>Craniata</taxon>
        <taxon>Vertebrata</taxon>
        <taxon>Euteleostomi</taxon>
        <taxon>Actinopterygii</taxon>
        <taxon>Neopterygii</taxon>
        <taxon>Teleostei</taxon>
        <taxon>Neoteleostei</taxon>
        <taxon>Acanthomorphata</taxon>
        <taxon>Carangaria</taxon>
        <taxon>Pleuronectiformes</taxon>
        <taxon>Pleuronectoidei</taxon>
        <taxon>Pleuronectidae</taxon>
        <taxon>Pleuronectes</taxon>
    </lineage>
</organism>
<dbReference type="FunFam" id="3.40.30.10:FF:000003">
    <property type="entry name" value="Peroxiredoxin 1"/>
    <property type="match status" value="1"/>
</dbReference>
<evidence type="ECO:0000256" key="5">
    <source>
        <dbReference type="ARBA" id="ARBA00022553"/>
    </source>
</evidence>
<evidence type="ECO:0000256" key="10">
    <source>
        <dbReference type="ARBA" id="ARBA00023284"/>
    </source>
</evidence>
<protein>
    <recommendedName>
        <fullName evidence="12">Peroxiredoxin-2</fullName>
        <ecNumber evidence="3">1.11.1.24</ecNumber>
    </recommendedName>
    <alternativeName>
        <fullName evidence="13">Thioredoxin-dependent peroxiredoxin 2</fullName>
    </alternativeName>
</protein>
<keyword evidence="7" id="KW-0049">Antioxidant</keyword>
<evidence type="ECO:0000313" key="17">
    <source>
        <dbReference type="EMBL" id="CAB1426099.1"/>
    </source>
</evidence>
<dbReference type="GO" id="GO:0008379">
    <property type="term" value="F:thioredoxin peroxidase activity"/>
    <property type="evidence" value="ECO:0007669"/>
    <property type="project" value="TreeGrafter"/>
</dbReference>
<evidence type="ECO:0000256" key="14">
    <source>
        <dbReference type="ARBA" id="ARBA00046993"/>
    </source>
</evidence>
<evidence type="ECO:0000256" key="4">
    <source>
        <dbReference type="ARBA" id="ARBA00022490"/>
    </source>
</evidence>
<evidence type="ECO:0000256" key="1">
    <source>
        <dbReference type="ARBA" id="ARBA00004496"/>
    </source>
</evidence>
<dbReference type="InterPro" id="IPR013766">
    <property type="entry name" value="Thioredoxin_domain"/>
</dbReference>
<evidence type="ECO:0000256" key="8">
    <source>
        <dbReference type="ARBA" id="ARBA00023002"/>
    </source>
</evidence>
<dbReference type="PANTHER" id="PTHR10681:SF161">
    <property type="entry name" value="PEROXIREDOXIN-2"/>
    <property type="match status" value="1"/>
</dbReference>
<dbReference type="Proteomes" id="UP001153269">
    <property type="component" value="Unassembled WGS sequence"/>
</dbReference>
<dbReference type="GO" id="GO:0045321">
    <property type="term" value="P:leukocyte activation"/>
    <property type="evidence" value="ECO:0007669"/>
    <property type="project" value="TreeGrafter"/>
</dbReference>
<sequence>MSRNGALASGPILTAWRSSLTVRPRLTFWKQVCTRSLHQEPETRRSSEVEVNKEKEKEKENDFEMVLLSQPQTSLITTMSSGNAMIGKPAPDFKATAVVDGQFKDIKLSDYKGKYVVFFFYPLDFTFVCPTEIVAFSDRAEEFRKIGCEVIGCSVDSHFSHLAWINTPRKQGGLGKMNIPLVADLTKSISRDYGVLKEDDGIAYRGLFVIDDKGTLRQITINDLPVGRSVDETLRLIQAFQHTDKHGEVCPAGWKPGSDTIIPDVNKSKEFFSKQ</sequence>
<keyword evidence="6" id="KW-0575">Peroxidase</keyword>
<dbReference type="GO" id="GO:0045454">
    <property type="term" value="P:cell redox homeostasis"/>
    <property type="evidence" value="ECO:0007669"/>
    <property type="project" value="TreeGrafter"/>
</dbReference>
<keyword evidence="10" id="KW-0676">Redox-active center</keyword>
<dbReference type="InterPro" id="IPR000866">
    <property type="entry name" value="AhpC/TSA"/>
</dbReference>
<evidence type="ECO:0000256" key="13">
    <source>
        <dbReference type="ARBA" id="ARBA00042159"/>
    </source>
</evidence>
<dbReference type="Pfam" id="PF10417">
    <property type="entry name" value="1-cysPrx_C"/>
    <property type="match status" value="1"/>
</dbReference>
<dbReference type="InterPro" id="IPR050217">
    <property type="entry name" value="Peroxiredoxin"/>
</dbReference>
<keyword evidence="18" id="KW-1185">Reference proteome</keyword>
<comment type="similarity">
    <text evidence="2">Belongs to the peroxiredoxin family. AhpC/Prx1 subfamily.</text>
</comment>
<keyword evidence="9" id="KW-1015">Disulfide bond</keyword>
<evidence type="ECO:0000313" key="18">
    <source>
        <dbReference type="Proteomes" id="UP001153269"/>
    </source>
</evidence>
<name>A0A9N7U6P5_PLEPL</name>
<dbReference type="Pfam" id="PF00578">
    <property type="entry name" value="AhpC-TSA"/>
    <property type="match status" value="1"/>
</dbReference>
<evidence type="ECO:0000256" key="15">
    <source>
        <dbReference type="ARBA" id="ARBA00049091"/>
    </source>
</evidence>
<evidence type="ECO:0000256" key="12">
    <source>
        <dbReference type="ARBA" id="ARBA00040770"/>
    </source>
</evidence>
<keyword evidence="8" id="KW-0560">Oxidoreductase</keyword>
<dbReference type="InterPro" id="IPR036249">
    <property type="entry name" value="Thioredoxin-like_sf"/>
</dbReference>
<comment type="subunit">
    <text evidence="14">Homodimer; disulfide-linked, upon oxidation. 5 homodimers assemble to form a ring-like decamer. Interacts with TIPIN.</text>
</comment>
<dbReference type="PROSITE" id="PS51352">
    <property type="entry name" value="THIOREDOXIN_2"/>
    <property type="match status" value="1"/>
</dbReference>
<dbReference type="EMBL" id="CADEAL010000857">
    <property type="protein sequence ID" value="CAB1426099.1"/>
    <property type="molecule type" value="Genomic_DNA"/>
</dbReference>
<evidence type="ECO:0000256" key="9">
    <source>
        <dbReference type="ARBA" id="ARBA00023157"/>
    </source>
</evidence>
<dbReference type="SUPFAM" id="SSF52833">
    <property type="entry name" value="Thioredoxin-like"/>
    <property type="match status" value="1"/>
</dbReference>
<comment type="subcellular location">
    <subcellularLocation>
        <location evidence="1">Cytoplasm</location>
    </subcellularLocation>
</comment>
<dbReference type="GO" id="GO:0005829">
    <property type="term" value="C:cytosol"/>
    <property type="evidence" value="ECO:0007669"/>
    <property type="project" value="TreeGrafter"/>
</dbReference>
<dbReference type="GO" id="GO:0042744">
    <property type="term" value="P:hydrogen peroxide catabolic process"/>
    <property type="evidence" value="ECO:0007669"/>
    <property type="project" value="TreeGrafter"/>
</dbReference>
<keyword evidence="5" id="KW-0597">Phosphoprotein</keyword>
<evidence type="ECO:0000256" key="11">
    <source>
        <dbReference type="ARBA" id="ARBA00037127"/>
    </source>
</evidence>
<dbReference type="GO" id="GO:0019430">
    <property type="term" value="P:removal of superoxide radicals"/>
    <property type="evidence" value="ECO:0007669"/>
    <property type="project" value="TreeGrafter"/>
</dbReference>
<reference evidence="17" key="1">
    <citation type="submission" date="2020-03" db="EMBL/GenBank/DDBJ databases">
        <authorList>
            <person name="Weist P."/>
        </authorList>
    </citation>
    <scope>NUCLEOTIDE SEQUENCE</scope>
</reference>
<comment type="caution">
    <text evidence="17">The sequence shown here is derived from an EMBL/GenBank/DDBJ whole genome shotgun (WGS) entry which is preliminary data.</text>
</comment>
<proteinExistence type="inferred from homology"/>
<feature type="domain" description="Thioredoxin" evidence="16">
    <location>
        <begin position="84"/>
        <end position="242"/>
    </location>
</feature>
<evidence type="ECO:0000256" key="6">
    <source>
        <dbReference type="ARBA" id="ARBA00022559"/>
    </source>
</evidence>
<accession>A0A9N7U6P5</accession>